<feature type="non-terminal residue" evidence="1">
    <location>
        <position position="97"/>
    </location>
</feature>
<keyword evidence="2" id="KW-1185">Reference proteome</keyword>
<comment type="caution">
    <text evidence="1">The sequence shown here is derived from an EMBL/GenBank/DDBJ whole genome shotgun (WGS) entry which is preliminary data.</text>
</comment>
<dbReference type="SUPFAM" id="SSF56112">
    <property type="entry name" value="Protein kinase-like (PK-like)"/>
    <property type="match status" value="1"/>
</dbReference>
<organism evidence="1 2">
    <name type="scientific">Pristionchus entomophagus</name>
    <dbReference type="NCBI Taxonomy" id="358040"/>
    <lineage>
        <taxon>Eukaryota</taxon>
        <taxon>Metazoa</taxon>
        <taxon>Ecdysozoa</taxon>
        <taxon>Nematoda</taxon>
        <taxon>Chromadorea</taxon>
        <taxon>Rhabditida</taxon>
        <taxon>Rhabditina</taxon>
        <taxon>Diplogasteromorpha</taxon>
        <taxon>Diplogasteroidea</taxon>
        <taxon>Neodiplogasteridae</taxon>
        <taxon>Pristionchus</taxon>
    </lineage>
</organism>
<dbReference type="EMBL" id="BTSX01000004">
    <property type="protein sequence ID" value="GMS92345.1"/>
    <property type="molecule type" value="Genomic_DNA"/>
</dbReference>
<dbReference type="Proteomes" id="UP001432027">
    <property type="component" value="Unassembled WGS sequence"/>
</dbReference>
<dbReference type="InterPro" id="IPR011009">
    <property type="entry name" value="Kinase-like_dom_sf"/>
</dbReference>
<sequence length="97" mass="11167">RFKSKTRGKEDIAIKFFTNVFQTVPCANLAIRELNILNNTSHDSVVRMLGAYGIFDESGELQSVYHITAYCGRNLRDILDSELRYKMQQLKSMMSDL</sequence>
<dbReference type="Gene3D" id="3.30.200.20">
    <property type="entry name" value="Phosphorylase Kinase, domain 1"/>
    <property type="match status" value="1"/>
</dbReference>
<accession>A0AAV5T9T9</accession>
<reference evidence="1" key="1">
    <citation type="submission" date="2023-10" db="EMBL/GenBank/DDBJ databases">
        <title>Genome assembly of Pristionchus species.</title>
        <authorList>
            <person name="Yoshida K."/>
            <person name="Sommer R.J."/>
        </authorList>
    </citation>
    <scope>NUCLEOTIDE SEQUENCE</scope>
    <source>
        <strain evidence="1">RS0144</strain>
    </source>
</reference>
<evidence type="ECO:0000313" key="2">
    <source>
        <dbReference type="Proteomes" id="UP001432027"/>
    </source>
</evidence>
<evidence type="ECO:0008006" key="3">
    <source>
        <dbReference type="Google" id="ProtNLM"/>
    </source>
</evidence>
<name>A0AAV5T9T9_9BILA</name>
<gene>
    <name evidence="1" type="ORF">PENTCL1PPCAC_14520</name>
</gene>
<proteinExistence type="predicted"/>
<dbReference type="AlphaFoldDB" id="A0AAV5T9T9"/>
<evidence type="ECO:0000313" key="1">
    <source>
        <dbReference type="EMBL" id="GMS92345.1"/>
    </source>
</evidence>
<protein>
    <recommendedName>
        <fullName evidence="3">Protein kinase</fullName>
    </recommendedName>
</protein>
<feature type="non-terminal residue" evidence="1">
    <location>
        <position position="1"/>
    </location>
</feature>